<reference evidence="1 2" key="1">
    <citation type="submission" date="2019-08" db="EMBL/GenBank/DDBJ databases">
        <authorList>
            <person name="Alioto T."/>
            <person name="Alioto T."/>
            <person name="Gomez Garrido J."/>
        </authorList>
    </citation>
    <scope>NUCLEOTIDE SEQUENCE [LARGE SCALE GENOMIC DNA]</scope>
</reference>
<sequence>MSFKKYEYVAPVPPTGLIGCNNYTLSFTERKFVNIGIDPTDTFPVKVQIITPSRYVYQTPDVLTQIFSLMDEILSILLDTAKYKFHLFLETAIFKLSRCVYKKENVLALESKTATGCRIILNKQDLFALQNLELCIFETVARKTAISRPSVLKQFSQIVRCTDAEITKMTTPPAHINGIQMFIESLPENRLLAGT</sequence>
<keyword evidence="2" id="KW-1185">Reference proteome</keyword>
<dbReference type="Proteomes" id="UP000325440">
    <property type="component" value="Unassembled WGS sequence"/>
</dbReference>
<dbReference type="AlphaFoldDB" id="A0A5E4N1D5"/>
<dbReference type="EMBL" id="CABPRJ010001426">
    <property type="protein sequence ID" value="VVC35479.1"/>
    <property type="molecule type" value="Genomic_DNA"/>
</dbReference>
<accession>A0A5E4N1D5</accession>
<proteinExistence type="predicted"/>
<protein>
    <submittedName>
        <fullName evidence="1">Uncharacterized protein</fullName>
    </submittedName>
</protein>
<evidence type="ECO:0000313" key="2">
    <source>
        <dbReference type="Proteomes" id="UP000325440"/>
    </source>
</evidence>
<gene>
    <name evidence="1" type="ORF">CINCED_3A021187</name>
</gene>
<dbReference type="OrthoDB" id="6608701at2759"/>
<dbReference type="PROSITE" id="PS51257">
    <property type="entry name" value="PROKAR_LIPOPROTEIN"/>
    <property type="match status" value="1"/>
</dbReference>
<name>A0A5E4N1D5_9HEMI</name>
<evidence type="ECO:0000313" key="1">
    <source>
        <dbReference type="EMBL" id="VVC35479.1"/>
    </source>
</evidence>
<organism evidence="1 2">
    <name type="scientific">Cinara cedri</name>
    <dbReference type="NCBI Taxonomy" id="506608"/>
    <lineage>
        <taxon>Eukaryota</taxon>
        <taxon>Metazoa</taxon>
        <taxon>Ecdysozoa</taxon>
        <taxon>Arthropoda</taxon>
        <taxon>Hexapoda</taxon>
        <taxon>Insecta</taxon>
        <taxon>Pterygota</taxon>
        <taxon>Neoptera</taxon>
        <taxon>Paraneoptera</taxon>
        <taxon>Hemiptera</taxon>
        <taxon>Sternorrhyncha</taxon>
        <taxon>Aphidomorpha</taxon>
        <taxon>Aphidoidea</taxon>
        <taxon>Aphididae</taxon>
        <taxon>Lachninae</taxon>
        <taxon>Cinara</taxon>
    </lineage>
</organism>